<evidence type="ECO:0008006" key="3">
    <source>
        <dbReference type="Google" id="ProtNLM"/>
    </source>
</evidence>
<reference evidence="2" key="1">
    <citation type="journal article" date="2019" name="Int. J. Syst. Evol. Microbiol.">
        <title>The Global Catalogue of Microorganisms (GCM) 10K type strain sequencing project: providing services to taxonomists for standard genome sequencing and annotation.</title>
        <authorList>
            <consortium name="The Broad Institute Genomics Platform"/>
            <consortium name="The Broad Institute Genome Sequencing Center for Infectious Disease"/>
            <person name="Wu L."/>
            <person name="Ma J."/>
        </authorList>
    </citation>
    <scope>NUCLEOTIDE SEQUENCE [LARGE SCALE GENOMIC DNA]</scope>
    <source>
        <strain evidence="2">JCM 9933</strain>
    </source>
</reference>
<sequence>MTRAPLPILLLAATGCAIPQQPPSPDPIRGGTRAEGRLDGGSPVLAAFCVSQEVPLSYVMLVPDGAAVRPAPGVWPAIDPGYALIMRRSDGGVPWVRQVGETANPVTAAAIADRFDRALAACAPVVGEGGA</sequence>
<protein>
    <recommendedName>
        <fullName evidence="3">Lipoprotein</fullName>
    </recommendedName>
</protein>
<evidence type="ECO:0000313" key="1">
    <source>
        <dbReference type="EMBL" id="GAA0578078.1"/>
    </source>
</evidence>
<accession>A0ABP3PY15</accession>
<proteinExistence type="predicted"/>
<organism evidence="1 2">
    <name type="scientific">Craurococcus roseus</name>
    <dbReference type="NCBI Taxonomy" id="77585"/>
    <lineage>
        <taxon>Bacteria</taxon>
        <taxon>Pseudomonadati</taxon>
        <taxon>Pseudomonadota</taxon>
        <taxon>Alphaproteobacteria</taxon>
        <taxon>Acetobacterales</taxon>
        <taxon>Acetobacteraceae</taxon>
        <taxon>Craurococcus</taxon>
    </lineage>
</organism>
<dbReference type="PROSITE" id="PS51257">
    <property type="entry name" value="PROKAR_LIPOPROTEIN"/>
    <property type="match status" value="1"/>
</dbReference>
<evidence type="ECO:0000313" key="2">
    <source>
        <dbReference type="Proteomes" id="UP001501588"/>
    </source>
</evidence>
<keyword evidence="2" id="KW-1185">Reference proteome</keyword>
<comment type="caution">
    <text evidence="1">The sequence shown here is derived from an EMBL/GenBank/DDBJ whole genome shotgun (WGS) entry which is preliminary data.</text>
</comment>
<dbReference type="EMBL" id="BAAAFZ010000015">
    <property type="protein sequence ID" value="GAA0578078.1"/>
    <property type="molecule type" value="Genomic_DNA"/>
</dbReference>
<dbReference type="Proteomes" id="UP001501588">
    <property type="component" value="Unassembled WGS sequence"/>
</dbReference>
<name>A0ABP3PY15_9PROT</name>
<gene>
    <name evidence="1" type="ORF">GCM10009416_15800</name>
</gene>
<dbReference type="RefSeq" id="WP_343894670.1">
    <property type="nucleotide sequence ID" value="NZ_BAAAFZ010000015.1"/>
</dbReference>